<dbReference type="EMBL" id="BAAATK010000023">
    <property type="protein sequence ID" value="GAA2443252.1"/>
    <property type="molecule type" value="Genomic_DNA"/>
</dbReference>
<feature type="domain" description="STAS" evidence="3">
    <location>
        <begin position="24"/>
        <end position="115"/>
    </location>
</feature>
<gene>
    <name evidence="4" type="ORF">GCM10010421_37810</name>
</gene>
<dbReference type="PANTHER" id="PTHR33495:SF2">
    <property type="entry name" value="ANTI-SIGMA FACTOR ANTAGONIST TM_1081-RELATED"/>
    <property type="match status" value="1"/>
</dbReference>
<protein>
    <recommendedName>
        <fullName evidence="2">Anti-sigma factor antagonist</fullName>
    </recommendedName>
</protein>
<dbReference type="Gene3D" id="3.30.750.24">
    <property type="entry name" value="STAS domain"/>
    <property type="match status" value="1"/>
</dbReference>
<keyword evidence="5" id="KW-1185">Reference proteome</keyword>
<dbReference type="InterPro" id="IPR036513">
    <property type="entry name" value="STAS_dom_sf"/>
</dbReference>
<dbReference type="SUPFAM" id="SSF52091">
    <property type="entry name" value="SpoIIaa-like"/>
    <property type="match status" value="1"/>
</dbReference>
<evidence type="ECO:0000256" key="2">
    <source>
        <dbReference type="RuleBase" id="RU003749"/>
    </source>
</evidence>
<dbReference type="InterPro" id="IPR002645">
    <property type="entry name" value="STAS_dom"/>
</dbReference>
<dbReference type="NCBIfam" id="TIGR00377">
    <property type="entry name" value="ant_ant_sig"/>
    <property type="match status" value="1"/>
</dbReference>
<name>A0ABP5X5H5_9ACTN</name>
<dbReference type="PANTHER" id="PTHR33495">
    <property type="entry name" value="ANTI-SIGMA FACTOR ANTAGONIST TM_1081-RELATED-RELATED"/>
    <property type="match status" value="1"/>
</dbReference>
<comment type="caution">
    <text evidence="4">The sequence shown here is derived from an EMBL/GenBank/DDBJ whole genome shotgun (WGS) entry which is preliminary data.</text>
</comment>
<evidence type="ECO:0000259" key="3">
    <source>
        <dbReference type="PROSITE" id="PS50801"/>
    </source>
</evidence>
<organism evidence="4 5">
    <name type="scientific">Streptomyces glaucus</name>
    <dbReference type="NCBI Taxonomy" id="284029"/>
    <lineage>
        <taxon>Bacteria</taxon>
        <taxon>Bacillati</taxon>
        <taxon>Actinomycetota</taxon>
        <taxon>Actinomycetes</taxon>
        <taxon>Kitasatosporales</taxon>
        <taxon>Streptomycetaceae</taxon>
        <taxon>Streptomyces</taxon>
    </lineage>
</organism>
<evidence type="ECO:0000313" key="5">
    <source>
        <dbReference type="Proteomes" id="UP001500460"/>
    </source>
</evidence>
<accession>A0ABP5X5H5</accession>
<dbReference type="Proteomes" id="UP001500460">
    <property type="component" value="Unassembled WGS sequence"/>
</dbReference>
<dbReference type="Pfam" id="PF01740">
    <property type="entry name" value="STAS"/>
    <property type="match status" value="1"/>
</dbReference>
<evidence type="ECO:0000313" key="4">
    <source>
        <dbReference type="EMBL" id="GAA2443252.1"/>
    </source>
</evidence>
<dbReference type="RefSeq" id="WP_344604910.1">
    <property type="nucleotide sequence ID" value="NZ_BAAATK010000023.1"/>
</dbReference>
<evidence type="ECO:0000256" key="1">
    <source>
        <dbReference type="ARBA" id="ARBA00009013"/>
    </source>
</evidence>
<dbReference type="PROSITE" id="PS50801">
    <property type="entry name" value="STAS"/>
    <property type="match status" value="1"/>
</dbReference>
<dbReference type="CDD" id="cd07043">
    <property type="entry name" value="STAS_anti-anti-sigma_factors"/>
    <property type="match status" value="1"/>
</dbReference>
<proteinExistence type="inferred from homology"/>
<sequence>MTSNGLHLDVVETRGPLAVAAARGEMDLHTVAGFHPQAVALIDDHPYVILDLSGVTFCDSSGLNTLLRLRRHADENGGRLTLAAPAGRIMRMLRLTGADTVFPLYASVTEAKAAQPPDIR</sequence>
<dbReference type="InterPro" id="IPR003658">
    <property type="entry name" value="Anti-sigma_ant"/>
</dbReference>
<reference evidence="5" key="1">
    <citation type="journal article" date="2019" name="Int. J. Syst. Evol. Microbiol.">
        <title>The Global Catalogue of Microorganisms (GCM) 10K type strain sequencing project: providing services to taxonomists for standard genome sequencing and annotation.</title>
        <authorList>
            <consortium name="The Broad Institute Genomics Platform"/>
            <consortium name="The Broad Institute Genome Sequencing Center for Infectious Disease"/>
            <person name="Wu L."/>
            <person name="Ma J."/>
        </authorList>
    </citation>
    <scope>NUCLEOTIDE SEQUENCE [LARGE SCALE GENOMIC DNA]</scope>
    <source>
        <strain evidence="5">JCM 6922</strain>
    </source>
</reference>
<comment type="similarity">
    <text evidence="1 2">Belongs to the anti-sigma-factor antagonist family.</text>
</comment>